<evidence type="ECO:0000313" key="1">
    <source>
        <dbReference type="EMBL" id="ANP45860.1"/>
    </source>
</evidence>
<sequence length="84" mass="9526">MSAREDRLSDIRMIVAHAIGLTPADMADEVDLLTTFTADWREIGTAITRIEEKYRVSIPMDEVGKNPTILSIYRATTHHANWPE</sequence>
<name>A0A1B1AH48_9PROT</name>
<evidence type="ECO:0000313" key="2">
    <source>
        <dbReference type="Proteomes" id="UP000092498"/>
    </source>
</evidence>
<reference evidence="1 2" key="1">
    <citation type="submission" date="2015-11" db="EMBL/GenBank/DDBJ databases">
        <title>Whole-Genome Sequence of Candidatus Oderbacter manganicum from the National Park Lower Oder Valley, Germany.</title>
        <authorList>
            <person name="Braun B."/>
            <person name="Liere K."/>
            <person name="Szewzyk U."/>
        </authorList>
    </citation>
    <scope>NUCLEOTIDE SEQUENCE [LARGE SCALE GENOMIC DNA]</scope>
    <source>
        <strain evidence="1 2">OTSz_A_272</strain>
    </source>
</reference>
<dbReference type="RefSeq" id="WP_066769883.1">
    <property type="nucleotide sequence ID" value="NZ_CP013244.1"/>
</dbReference>
<dbReference type="OrthoDB" id="4564178at2"/>
<dbReference type="InParanoid" id="A0A1B1AH48"/>
<accession>A0A1B1AH48</accession>
<dbReference type="EMBL" id="CP013244">
    <property type="protein sequence ID" value="ANP45860.1"/>
    <property type="molecule type" value="Genomic_DNA"/>
</dbReference>
<dbReference type="KEGG" id="cbot:ATE48_07945"/>
<proteinExistence type="predicted"/>
<evidence type="ECO:0008006" key="3">
    <source>
        <dbReference type="Google" id="ProtNLM"/>
    </source>
</evidence>
<dbReference type="AlphaFoldDB" id="A0A1B1AH48"/>
<protein>
    <recommendedName>
        <fullName evidence="3">Carrier domain-containing protein</fullName>
    </recommendedName>
</protein>
<gene>
    <name evidence="1" type="ORF">ATE48_07945</name>
</gene>
<keyword evidence="2" id="KW-1185">Reference proteome</keyword>
<dbReference type="Proteomes" id="UP000092498">
    <property type="component" value="Chromosome"/>
</dbReference>
<organism evidence="1 2">
    <name type="scientific">Candidatus Viadribacter manganicus</name>
    <dbReference type="NCBI Taxonomy" id="1759059"/>
    <lineage>
        <taxon>Bacteria</taxon>
        <taxon>Pseudomonadati</taxon>
        <taxon>Pseudomonadota</taxon>
        <taxon>Alphaproteobacteria</taxon>
        <taxon>Hyphomonadales</taxon>
        <taxon>Hyphomonadaceae</taxon>
        <taxon>Candidatus Viadribacter</taxon>
    </lineage>
</organism>